<comment type="cofactor">
    <cofactor evidence="1 13">
        <name>pyridoxal 5'-phosphate</name>
        <dbReference type="ChEBI" id="CHEBI:597326"/>
    </cofactor>
</comment>
<evidence type="ECO:0000256" key="6">
    <source>
        <dbReference type="ARBA" id="ARBA00022576"/>
    </source>
</evidence>
<reference evidence="14 15" key="1">
    <citation type="journal article" date="2010" name="Stand. Genomic Sci.">
        <title>Complete genome sequence of Haliangium ochraceum type strain (SMP-2).</title>
        <authorList>
            <consortium name="US DOE Joint Genome Institute (JGI-PGF)"/>
            <person name="Ivanova N."/>
            <person name="Daum C."/>
            <person name="Lang E."/>
            <person name="Abt B."/>
            <person name="Kopitz M."/>
            <person name="Saunders E."/>
            <person name="Lapidus A."/>
            <person name="Lucas S."/>
            <person name="Glavina Del Rio T."/>
            <person name="Nolan M."/>
            <person name="Tice H."/>
            <person name="Copeland A."/>
            <person name="Cheng J.F."/>
            <person name="Chen F."/>
            <person name="Bruce D."/>
            <person name="Goodwin L."/>
            <person name="Pitluck S."/>
            <person name="Mavromatis K."/>
            <person name="Pati A."/>
            <person name="Mikhailova N."/>
            <person name="Chen A."/>
            <person name="Palaniappan K."/>
            <person name="Land M."/>
            <person name="Hauser L."/>
            <person name="Chang Y.J."/>
            <person name="Jeffries C.D."/>
            <person name="Detter J.C."/>
            <person name="Brettin T."/>
            <person name="Rohde M."/>
            <person name="Goker M."/>
            <person name="Bristow J."/>
            <person name="Markowitz V."/>
            <person name="Eisen J.A."/>
            <person name="Hugenholtz P."/>
            <person name="Kyrpides N.C."/>
            <person name="Klenk H.P."/>
        </authorList>
    </citation>
    <scope>NUCLEOTIDE SEQUENCE [LARGE SCALE GENOMIC DNA]</scope>
    <source>
        <strain evidence="15">DSM 14365 / CIP 107738 / JCM 11303 / AJ 13395 / SMP-2</strain>
    </source>
</reference>
<dbReference type="Gene3D" id="3.40.640.10">
    <property type="entry name" value="Type I PLP-dependent aspartate aminotransferase-like (Major domain)"/>
    <property type="match status" value="1"/>
</dbReference>
<feature type="binding site" evidence="13">
    <location>
        <position position="416"/>
    </location>
    <ligand>
        <name>substrate</name>
    </ligand>
</feature>
<feature type="binding site" evidence="13">
    <location>
        <position position="256"/>
    </location>
    <ligand>
        <name>pyridoxal 5'-phosphate</name>
        <dbReference type="ChEBI" id="CHEBI:597326"/>
    </ligand>
</feature>
<evidence type="ECO:0000256" key="4">
    <source>
        <dbReference type="ARBA" id="ARBA00011738"/>
    </source>
</evidence>
<protein>
    <recommendedName>
        <fullName evidence="13">Adenosylmethionine-8-amino-7-oxononanoate aminotransferase</fullName>
        <ecNumber evidence="13">2.6.1.62</ecNumber>
    </recommendedName>
    <alternativeName>
        <fullName evidence="13">7,8-diamino-pelargonic acid aminotransferase</fullName>
        <shortName evidence="13">DAPA AT</shortName>
        <shortName evidence="13">DAPA aminotransferase</shortName>
    </alternativeName>
    <alternativeName>
        <fullName evidence="13">7,8-diaminononanoate synthase</fullName>
        <shortName evidence="13">DANS</shortName>
    </alternativeName>
    <alternativeName>
        <fullName evidence="13">Diaminopelargonic acid synthase</fullName>
    </alternativeName>
</protein>
<feature type="binding site" evidence="13">
    <location>
        <position position="320"/>
    </location>
    <ligand>
        <name>substrate</name>
    </ligand>
</feature>
<comment type="pathway">
    <text evidence="3 13">Cofactor biosynthesis; biotin biosynthesis; 7,8-diaminononanoate from 8-amino-7-oxononanoate (SAM route): step 1/1.</text>
</comment>
<dbReference type="Gene3D" id="3.90.1150.10">
    <property type="entry name" value="Aspartate Aminotransferase, domain 1"/>
    <property type="match status" value="1"/>
</dbReference>
<evidence type="ECO:0000256" key="5">
    <source>
        <dbReference type="ARBA" id="ARBA00022490"/>
    </source>
</evidence>
<keyword evidence="9 13" id="KW-0093">Biotin biosynthesis</keyword>
<feature type="binding site" evidence="13">
    <location>
        <begin position="321"/>
        <end position="322"/>
    </location>
    <ligand>
        <name>pyridoxal 5'-phosphate</name>
        <dbReference type="ChEBI" id="CHEBI:597326"/>
    </ligand>
</feature>
<sequence>MSDREQQLKALDKQHVWHPFTQMQQWTAGDPLMIDRGEGNYLIDTSGRRYLDGVSSLWVIVHGHNRDEINGAIRSQLERIAHSTLLGLANVPSTELAARLAEIAPGDLNRVFYSDSGSTAVEIALKQAFQYWQLHGKTSKRLLVHLEHSYHGDTLGAVAVGGIDLFHQIFGPLIIDTLAIPSPHLYRHPTAKTPDEAREQALAAARELFAERGHEIAALIVEPLMQGAAGMYSQPPGYLKGLAALCKEFEILLIADEVATGFGRTGTMFACEHEDVVPDLLCLAKGITGGYLPLAATLATEEVYSAFLGEHTDYKAFYHGHTYTGNPVACAAALASLDLFQSDRVFEVLPGKIALLERLLGGQVSGLPHVGDVRQCGLMVGIELVAERATQTAFPGERRMAARVCERARAHGVIVRNLGDVVVLMPPLSATDEDLELLVKAVAQSIANVCE</sequence>
<dbReference type="HOGENOM" id="CLU_016922_4_3_7"/>
<accession>D0LVN8</accession>
<keyword evidence="6 13" id="KW-0032">Aminotransferase</keyword>
<keyword evidence="8 13" id="KW-0949">S-adenosyl-L-methionine</keyword>
<dbReference type="Pfam" id="PF00202">
    <property type="entry name" value="Aminotran_3"/>
    <property type="match status" value="1"/>
</dbReference>
<dbReference type="PANTHER" id="PTHR42684">
    <property type="entry name" value="ADENOSYLMETHIONINE-8-AMINO-7-OXONONANOATE AMINOTRANSFERASE"/>
    <property type="match status" value="1"/>
</dbReference>
<feature type="site" description="Participates in the substrate recognition with KAPA and in a stacking interaction with the adenine ring of SAM" evidence="13">
    <location>
        <position position="20"/>
    </location>
</feature>
<feature type="modified residue" description="N6-(pyridoxal phosphate)lysine" evidence="13">
    <location>
        <position position="285"/>
    </location>
</feature>
<dbReference type="SUPFAM" id="SSF53383">
    <property type="entry name" value="PLP-dependent transferases"/>
    <property type="match status" value="1"/>
</dbReference>
<dbReference type="HAMAP" id="MF_00834">
    <property type="entry name" value="BioA"/>
    <property type="match status" value="1"/>
</dbReference>
<proteinExistence type="inferred from homology"/>
<dbReference type="PROSITE" id="PS00600">
    <property type="entry name" value="AA_TRANSFER_CLASS_3"/>
    <property type="match status" value="1"/>
</dbReference>
<evidence type="ECO:0000256" key="12">
    <source>
        <dbReference type="ARBA" id="ARBA00060970"/>
    </source>
</evidence>
<evidence type="ECO:0000256" key="2">
    <source>
        <dbReference type="ARBA" id="ARBA00004496"/>
    </source>
</evidence>
<keyword evidence="7 13" id="KW-0808">Transferase</keyword>
<evidence type="ECO:0000256" key="11">
    <source>
        <dbReference type="ARBA" id="ARBA00048449"/>
    </source>
</evidence>
<evidence type="ECO:0000313" key="14">
    <source>
        <dbReference type="EMBL" id="ACY19356.1"/>
    </source>
</evidence>
<dbReference type="NCBIfam" id="TIGR00508">
    <property type="entry name" value="bioA"/>
    <property type="match status" value="1"/>
</dbReference>
<name>D0LVN8_HALO1</name>
<dbReference type="FunFam" id="3.40.640.10:FF:000078">
    <property type="entry name" value="Adenosylmethionine-8-amino-7-oxononanoate aminotransferase"/>
    <property type="match status" value="1"/>
</dbReference>
<dbReference type="GO" id="GO:0005737">
    <property type="term" value="C:cytoplasm"/>
    <property type="evidence" value="ECO:0007669"/>
    <property type="project" value="UniProtKB-SubCell"/>
</dbReference>
<dbReference type="InterPro" id="IPR049704">
    <property type="entry name" value="Aminotrans_3_PPA_site"/>
</dbReference>
<dbReference type="PIRSF" id="PIRSF000521">
    <property type="entry name" value="Transaminase_4ab_Lys_Orn"/>
    <property type="match status" value="1"/>
</dbReference>
<dbReference type="CDD" id="cd00610">
    <property type="entry name" value="OAT_like"/>
    <property type="match status" value="1"/>
</dbReference>
<dbReference type="OrthoDB" id="9801052at2"/>
<dbReference type="InterPro" id="IPR005815">
    <property type="entry name" value="BioA"/>
</dbReference>
<evidence type="ECO:0000256" key="7">
    <source>
        <dbReference type="ARBA" id="ARBA00022679"/>
    </source>
</evidence>
<comment type="catalytic activity">
    <reaction evidence="11 13">
        <text>(8S)-8-amino-7-oxononanoate + S-adenosyl-L-methionine = S-adenosyl-4-methylsulfanyl-2-oxobutanoate + (7R,8S)-7,8-diammoniononanoate</text>
        <dbReference type="Rhea" id="RHEA:16861"/>
        <dbReference type="ChEBI" id="CHEBI:16490"/>
        <dbReference type="ChEBI" id="CHEBI:59789"/>
        <dbReference type="ChEBI" id="CHEBI:149468"/>
        <dbReference type="ChEBI" id="CHEBI:149469"/>
        <dbReference type="EC" id="2.6.1.62"/>
    </reaction>
</comment>
<dbReference type="InterPro" id="IPR005814">
    <property type="entry name" value="Aminotrans_3"/>
</dbReference>
<dbReference type="GO" id="GO:0030170">
    <property type="term" value="F:pyridoxal phosphate binding"/>
    <property type="evidence" value="ECO:0007669"/>
    <property type="project" value="UniProtKB-UniRule"/>
</dbReference>
<dbReference type="PANTHER" id="PTHR42684:SF17">
    <property type="entry name" value="ADENOSYLMETHIONINE-8-AMINO-7-OXONONANOATE AMINOTRANSFERASE"/>
    <property type="match status" value="1"/>
</dbReference>
<comment type="subcellular location">
    <subcellularLocation>
        <location evidence="2 13">Cytoplasm</location>
    </subcellularLocation>
</comment>
<dbReference type="EMBL" id="CP001804">
    <property type="protein sequence ID" value="ACY19356.1"/>
    <property type="molecule type" value="Genomic_DNA"/>
</dbReference>
<organism evidence="14 15">
    <name type="scientific">Haliangium ochraceum (strain DSM 14365 / JCM 11303 / SMP-2)</name>
    <dbReference type="NCBI Taxonomy" id="502025"/>
    <lineage>
        <taxon>Bacteria</taxon>
        <taxon>Pseudomonadati</taxon>
        <taxon>Myxococcota</taxon>
        <taxon>Polyangia</taxon>
        <taxon>Haliangiales</taxon>
        <taxon>Kofleriaceae</taxon>
        <taxon>Haliangium</taxon>
    </lineage>
</organism>
<evidence type="ECO:0000313" key="15">
    <source>
        <dbReference type="Proteomes" id="UP000001880"/>
    </source>
</evidence>
<dbReference type="AlphaFoldDB" id="D0LVN8"/>
<feature type="binding site" evidence="13">
    <location>
        <begin position="117"/>
        <end position="118"/>
    </location>
    <ligand>
        <name>pyridoxal 5'-phosphate</name>
        <dbReference type="ChEBI" id="CHEBI:597326"/>
    </ligand>
</feature>
<evidence type="ECO:0000256" key="8">
    <source>
        <dbReference type="ARBA" id="ARBA00022691"/>
    </source>
</evidence>
<dbReference type="STRING" id="502025.Hoch_6893"/>
<comment type="similarity">
    <text evidence="12 13">Belongs to the class-III pyridoxal-phosphate-dependent aminotransferase family. BioA subfamily.</text>
</comment>
<gene>
    <name evidence="13" type="primary">bioA</name>
    <name evidence="14" type="ordered locus">Hoch_6893</name>
</gene>
<dbReference type="InterPro" id="IPR015422">
    <property type="entry name" value="PyrdxlP-dep_Trfase_small"/>
</dbReference>
<keyword evidence="15" id="KW-1185">Reference proteome</keyword>
<dbReference type="InterPro" id="IPR015421">
    <property type="entry name" value="PyrdxlP-dep_Trfase_major"/>
</dbReference>
<dbReference type="InterPro" id="IPR015424">
    <property type="entry name" value="PyrdxlP-dep_Trfase"/>
</dbReference>
<dbReference type="UniPathway" id="UPA00078">
    <property type="reaction ID" value="UER00160"/>
</dbReference>
<keyword evidence="5 13" id="KW-0963">Cytoplasm</keyword>
<dbReference type="KEGG" id="hoh:Hoch_6893"/>
<comment type="subunit">
    <text evidence="4 13">Homodimer.</text>
</comment>
<dbReference type="EC" id="2.6.1.62" evidence="13"/>
<evidence type="ECO:0000256" key="13">
    <source>
        <dbReference type="HAMAP-Rule" id="MF_00834"/>
    </source>
</evidence>
<evidence type="ECO:0000256" key="3">
    <source>
        <dbReference type="ARBA" id="ARBA00005063"/>
    </source>
</evidence>
<comment type="caution">
    <text evidence="13">Lacks conserved residue(s) required for the propagation of feature annotation.</text>
</comment>
<dbReference type="Proteomes" id="UP000001880">
    <property type="component" value="Chromosome"/>
</dbReference>
<keyword evidence="10 13" id="KW-0663">Pyridoxal phosphate</keyword>
<dbReference type="GO" id="GO:0009102">
    <property type="term" value="P:biotin biosynthetic process"/>
    <property type="evidence" value="ECO:0007669"/>
    <property type="project" value="UniProtKB-UniRule"/>
</dbReference>
<feature type="binding site" evidence="13">
    <location>
        <position position="150"/>
    </location>
    <ligand>
        <name>substrate</name>
    </ligand>
</feature>
<evidence type="ECO:0000256" key="1">
    <source>
        <dbReference type="ARBA" id="ARBA00001933"/>
    </source>
</evidence>
<evidence type="ECO:0000256" key="10">
    <source>
        <dbReference type="ARBA" id="ARBA00022898"/>
    </source>
</evidence>
<comment type="function">
    <text evidence="13">Catalyzes the transfer of the alpha-amino group from S-adenosyl-L-methionine (SAM) to 7-keto-8-aminopelargonic acid (KAPA) to form 7,8-diaminopelargonic acid (DAPA). It is the only aminotransferase known to utilize SAM as an amino donor.</text>
</comment>
<evidence type="ECO:0000256" key="9">
    <source>
        <dbReference type="ARBA" id="ARBA00022756"/>
    </source>
</evidence>
<dbReference type="RefSeq" id="WP_012831948.1">
    <property type="nucleotide sequence ID" value="NC_013440.1"/>
</dbReference>
<feature type="binding site" evidence="13">
    <location>
        <position position="285"/>
    </location>
    <ligand>
        <name>substrate</name>
    </ligand>
</feature>
<dbReference type="GO" id="GO:0004015">
    <property type="term" value="F:adenosylmethionine-8-amino-7-oxononanoate transaminase activity"/>
    <property type="evidence" value="ECO:0007669"/>
    <property type="project" value="UniProtKB-UniRule"/>
</dbReference>
<dbReference type="eggNOG" id="COG0161">
    <property type="taxonomic scope" value="Bacteria"/>
</dbReference>